<gene>
    <name evidence="6" type="primary">Gyc88E_2</name>
    <name evidence="6" type="ORF">AVEN_93579_1</name>
</gene>
<dbReference type="InterPro" id="IPR011644">
    <property type="entry name" value="Heme_NO-bd"/>
</dbReference>
<keyword evidence="3" id="KW-0141">cGMP biosynthesis</keyword>
<dbReference type="EC" id="4.6.1.2" evidence="1"/>
<reference evidence="6 7" key="1">
    <citation type="journal article" date="2019" name="Sci. Rep.">
        <title>Orb-weaving spider Araneus ventricosus genome elucidates the spidroin gene catalogue.</title>
        <authorList>
            <person name="Kono N."/>
            <person name="Nakamura H."/>
            <person name="Ohtoshi R."/>
            <person name="Moran D.A.P."/>
            <person name="Shinohara A."/>
            <person name="Yoshida Y."/>
            <person name="Fujiwara M."/>
            <person name="Mori M."/>
            <person name="Tomita M."/>
            <person name="Arakawa K."/>
        </authorList>
    </citation>
    <scope>NUCLEOTIDE SEQUENCE [LARGE SCALE GENOMIC DNA]</scope>
</reference>
<dbReference type="GO" id="GO:0020037">
    <property type="term" value="F:heme binding"/>
    <property type="evidence" value="ECO:0007669"/>
    <property type="project" value="InterPro"/>
</dbReference>
<dbReference type="Pfam" id="PF07700">
    <property type="entry name" value="HNOB"/>
    <property type="match status" value="1"/>
</dbReference>
<comment type="caution">
    <text evidence="6">The sequence shown here is derived from an EMBL/GenBank/DDBJ whole genome shotgun (WGS) entry which is preliminary data.</text>
</comment>
<feature type="domain" description="Heme NO-binding" evidence="4">
    <location>
        <begin position="66"/>
        <end position="173"/>
    </location>
</feature>
<name>A0A4Y2AQ06_ARAVE</name>
<evidence type="ECO:0000256" key="1">
    <source>
        <dbReference type="ARBA" id="ARBA00012202"/>
    </source>
</evidence>
<dbReference type="EMBL" id="BGPR01000026">
    <property type="protein sequence ID" value="GBL81840.1"/>
    <property type="molecule type" value="Genomic_DNA"/>
</dbReference>
<evidence type="ECO:0000256" key="2">
    <source>
        <dbReference type="ARBA" id="ARBA00022741"/>
    </source>
</evidence>
<organism evidence="6 7">
    <name type="scientific">Araneus ventricosus</name>
    <name type="common">Orbweaver spider</name>
    <name type="synonym">Epeira ventricosa</name>
    <dbReference type="NCBI Taxonomy" id="182803"/>
    <lineage>
        <taxon>Eukaryota</taxon>
        <taxon>Metazoa</taxon>
        <taxon>Ecdysozoa</taxon>
        <taxon>Arthropoda</taxon>
        <taxon>Chelicerata</taxon>
        <taxon>Arachnida</taxon>
        <taxon>Araneae</taxon>
        <taxon>Araneomorphae</taxon>
        <taxon>Entelegynae</taxon>
        <taxon>Araneoidea</taxon>
        <taxon>Araneidae</taxon>
        <taxon>Araneus</taxon>
    </lineage>
</organism>
<dbReference type="Gene3D" id="3.30.450.260">
    <property type="entry name" value="Haem NO binding associated domain"/>
    <property type="match status" value="1"/>
</dbReference>
<protein>
    <recommendedName>
        <fullName evidence="1">guanylate cyclase</fullName>
        <ecNumber evidence="1">4.6.1.2</ecNumber>
    </recommendedName>
</protein>
<dbReference type="Gene3D" id="3.90.1520.10">
    <property type="entry name" value="H-NOX domain"/>
    <property type="match status" value="1"/>
</dbReference>
<keyword evidence="7" id="KW-1185">Reference proteome</keyword>
<dbReference type="InterPro" id="IPR024096">
    <property type="entry name" value="NO_sig/Golgi_transp_ligand-bd"/>
</dbReference>
<evidence type="ECO:0000259" key="5">
    <source>
        <dbReference type="Pfam" id="PF07701"/>
    </source>
</evidence>
<dbReference type="PANTHER" id="PTHR45655:SF10">
    <property type="entry name" value="SOLUBLE GUANYLATE CYCLASE 88E"/>
    <property type="match status" value="1"/>
</dbReference>
<dbReference type="GO" id="GO:0004383">
    <property type="term" value="F:guanylate cyclase activity"/>
    <property type="evidence" value="ECO:0007669"/>
    <property type="project" value="UniProtKB-EC"/>
</dbReference>
<dbReference type="InterPro" id="IPR038158">
    <property type="entry name" value="H-NOX_domain_sf"/>
</dbReference>
<feature type="domain" description="Haem NO binding associated" evidence="5">
    <location>
        <begin position="213"/>
        <end position="285"/>
    </location>
</feature>
<keyword evidence="2" id="KW-0547">Nucleotide-binding</keyword>
<dbReference type="InterPro" id="IPR042463">
    <property type="entry name" value="HNOB_dom_associated_sf"/>
</dbReference>
<dbReference type="GO" id="GO:0000166">
    <property type="term" value="F:nucleotide binding"/>
    <property type="evidence" value="ECO:0007669"/>
    <property type="project" value="UniProtKB-KW"/>
</dbReference>
<dbReference type="SUPFAM" id="SSF111126">
    <property type="entry name" value="Ligand-binding domain in the NO signalling and Golgi transport"/>
    <property type="match status" value="1"/>
</dbReference>
<dbReference type="AlphaFoldDB" id="A0A4Y2AQ06"/>
<dbReference type="InterPro" id="IPR011645">
    <property type="entry name" value="HNOB_dom_associated"/>
</dbReference>
<sequence>MTRTTPDLAPPSPNFHATPAAGRFAIAFDLTCNRSHTPRVFSEIGFRIWNPPTPNLTTMPPWSLWVLGVSEREFLDQMGVYFVSFVGHYGYDRVLGVLGRHMRDFLNGLDNLHEYLKFSYPRMKAPSFFCENETPSGLTLHYRSTRRGFLWYTIGQIREVGRHFYQTDVVIEVLKEETIFDTLHVMMQLSFDNRAFQLDRKQNVQRIDKNMMPVQAFLFLEIFPFCIVFDEYLVIRTIGNSLQAVMPNIVGKKLTMVFELTKPLIECTWRACQQKVRSFVLLYLKSNLFFYVEQAVILFHHHLWESFSKTELVRSFRRAAGDESEF</sequence>
<proteinExistence type="predicted"/>
<dbReference type="PANTHER" id="PTHR45655">
    <property type="entry name" value="GUANYLATE CYCLASE SOLUBLE SUBUNIT BETA-2"/>
    <property type="match status" value="1"/>
</dbReference>
<accession>A0A4Y2AQ06</accession>
<dbReference type="Pfam" id="PF07701">
    <property type="entry name" value="HNOBA"/>
    <property type="match status" value="1"/>
</dbReference>
<dbReference type="GO" id="GO:0019826">
    <property type="term" value="F:oxygen sensor activity"/>
    <property type="evidence" value="ECO:0007669"/>
    <property type="project" value="TreeGrafter"/>
</dbReference>
<evidence type="ECO:0000313" key="7">
    <source>
        <dbReference type="Proteomes" id="UP000499080"/>
    </source>
</evidence>
<dbReference type="GO" id="GO:0070026">
    <property type="term" value="F:nitric oxide binding"/>
    <property type="evidence" value="ECO:0007669"/>
    <property type="project" value="TreeGrafter"/>
</dbReference>
<dbReference type="GO" id="GO:0070482">
    <property type="term" value="P:response to oxygen levels"/>
    <property type="evidence" value="ECO:0007669"/>
    <property type="project" value="TreeGrafter"/>
</dbReference>
<dbReference type="GO" id="GO:0008074">
    <property type="term" value="C:guanylate cyclase complex, soluble"/>
    <property type="evidence" value="ECO:0007669"/>
    <property type="project" value="TreeGrafter"/>
</dbReference>
<dbReference type="Proteomes" id="UP000499080">
    <property type="component" value="Unassembled WGS sequence"/>
</dbReference>
<dbReference type="OrthoDB" id="6127067at2759"/>
<dbReference type="GO" id="GO:0038060">
    <property type="term" value="P:nitric oxide-cGMP-mediated signaling"/>
    <property type="evidence" value="ECO:0007669"/>
    <property type="project" value="TreeGrafter"/>
</dbReference>
<evidence type="ECO:0000256" key="3">
    <source>
        <dbReference type="ARBA" id="ARBA00023293"/>
    </source>
</evidence>
<evidence type="ECO:0000313" key="6">
    <source>
        <dbReference type="EMBL" id="GBL81840.1"/>
    </source>
</evidence>
<evidence type="ECO:0000259" key="4">
    <source>
        <dbReference type="Pfam" id="PF07700"/>
    </source>
</evidence>